<feature type="compositionally biased region" description="Polar residues" evidence="1">
    <location>
        <begin position="221"/>
        <end position="243"/>
    </location>
</feature>
<dbReference type="VEuPathDB" id="FungiDB:BDEG_23441"/>
<feature type="compositionally biased region" description="Polar residues" evidence="1">
    <location>
        <begin position="250"/>
        <end position="264"/>
    </location>
</feature>
<dbReference type="EMBL" id="DS022303">
    <property type="protein sequence ID" value="OAJ39610.1"/>
    <property type="molecule type" value="Genomic_DNA"/>
</dbReference>
<feature type="region of interest" description="Disordered" evidence="1">
    <location>
        <begin position="221"/>
        <end position="264"/>
    </location>
</feature>
<protein>
    <submittedName>
        <fullName evidence="2">Uncharacterized protein</fullName>
    </submittedName>
</protein>
<dbReference type="Proteomes" id="UP000077115">
    <property type="component" value="Unassembled WGS sequence"/>
</dbReference>
<dbReference type="AlphaFoldDB" id="A0A177WJF8"/>
<proteinExistence type="predicted"/>
<feature type="compositionally biased region" description="Low complexity" evidence="1">
    <location>
        <begin position="427"/>
        <end position="444"/>
    </location>
</feature>
<dbReference type="STRING" id="403673.A0A177WJF8"/>
<gene>
    <name evidence="2" type="ORF">BDEG_23441</name>
</gene>
<reference evidence="2 3" key="2">
    <citation type="submission" date="2016-05" db="EMBL/GenBank/DDBJ databases">
        <title>Lineage-specific infection strategies underlie the spectrum of fungal disease in amphibians.</title>
        <authorList>
            <person name="Cuomo C.A."/>
            <person name="Farrer R.A."/>
            <person name="James T."/>
            <person name="Longcore J."/>
            <person name="Birren B."/>
        </authorList>
    </citation>
    <scope>NUCLEOTIDE SEQUENCE [LARGE SCALE GENOMIC DNA]</scope>
    <source>
        <strain evidence="2 3">JEL423</strain>
    </source>
</reference>
<sequence length="552" mass="59390">MAESTRLRSSRLQQLDAEAQLQQTILASDSIGPGASTAGTTQVITGTNTGANEVVTGTTAMTGHAVANRDVLVTRTHTLPSSTQMRLKAGSHTRKATSNHPSSVSSYTTPRTSTQSSDSTNTAVGSLQHHCGSLELSSQQSNNTFTTAIVESNLQSPASSNRTADAFKQIDTESTRNAPPSNSNTNRLLDLDSSYMSKPEIHATIPILEKSNTIQKETRNPTIASGCSTTSMESETRHSNGQMPTGVARLSTSSSGLSAGINSDSLTGEQVNHLLESNDTNEKSDSISNIKNKLRSHGPYVRIYSRLDQPVTLGAAKKLDHTSNTTFHGSKKASVTIPHSATHPQSNMRLPGLDVLCGDANDLSVLDVSSTKTSPSNGFLYPGIIRTANNINRVTVATAINLPYSTSPSQMILARPVISRQGPRYARSSTGSRSSCSNNNSRNSVPISHWQNSTLRENFKHLPSTIQESVNDLQSQYMPRELASMPLLPFLSMSNSLQLYLKMNVLQSSEGIIGWISGSFLTQISPFITAIKPHASHSNGIYCFSFIWNPCH</sequence>
<reference evidence="2 3" key="1">
    <citation type="submission" date="2006-10" db="EMBL/GenBank/DDBJ databases">
        <title>The Genome Sequence of Batrachochytrium dendrobatidis JEL423.</title>
        <authorList>
            <consortium name="The Broad Institute Genome Sequencing Platform"/>
            <person name="Birren B."/>
            <person name="Lander E."/>
            <person name="Galagan J."/>
            <person name="Cuomo C."/>
            <person name="Devon K."/>
            <person name="Jaffe D."/>
            <person name="Butler J."/>
            <person name="Alvarez P."/>
            <person name="Gnerre S."/>
            <person name="Grabherr M."/>
            <person name="Kleber M."/>
            <person name="Mauceli E."/>
            <person name="Brockman W."/>
            <person name="Young S."/>
            <person name="LaButti K."/>
            <person name="Sykes S."/>
            <person name="DeCaprio D."/>
            <person name="Crawford M."/>
            <person name="Koehrsen M."/>
            <person name="Engels R."/>
            <person name="Montgomery P."/>
            <person name="Pearson M."/>
            <person name="Howarth C."/>
            <person name="Larson L."/>
            <person name="White J."/>
            <person name="O'Leary S."/>
            <person name="Kodira C."/>
            <person name="Zeng Q."/>
            <person name="Yandava C."/>
            <person name="Alvarado L."/>
            <person name="Longcore J."/>
            <person name="James T."/>
        </authorList>
    </citation>
    <scope>NUCLEOTIDE SEQUENCE [LARGE SCALE GENOMIC DNA]</scope>
    <source>
        <strain evidence="2 3">JEL423</strain>
    </source>
</reference>
<feature type="region of interest" description="Disordered" evidence="1">
    <location>
        <begin position="322"/>
        <end position="347"/>
    </location>
</feature>
<evidence type="ECO:0000313" key="2">
    <source>
        <dbReference type="EMBL" id="OAJ39610.1"/>
    </source>
</evidence>
<evidence type="ECO:0000256" key="1">
    <source>
        <dbReference type="SAM" id="MobiDB-lite"/>
    </source>
</evidence>
<evidence type="ECO:0000313" key="3">
    <source>
        <dbReference type="Proteomes" id="UP000077115"/>
    </source>
</evidence>
<organism evidence="2 3">
    <name type="scientific">Batrachochytrium dendrobatidis (strain JEL423)</name>
    <dbReference type="NCBI Taxonomy" id="403673"/>
    <lineage>
        <taxon>Eukaryota</taxon>
        <taxon>Fungi</taxon>
        <taxon>Fungi incertae sedis</taxon>
        <taxon>Chytridiomycota</taxon>
        <taxon>Chytridiomycota incertae sedis</taxon>
        <taxon>Chytridiomycetes</taxon>
        <taxon>Rhizophydiales</taxon>
        <taxon>Rhizophydiales incertae sedis</taxon>
        <taxon>Batrachochytrium</taxon>
    </lineage>
</organism>
<feature type="region of interest" description="Disordered" evidence="1">
    <location>
        <begin position="423"/>
        <end position="447"/>
    </location>
</feature>
<feature type="region of interest" description="Disordered" evidence="1">
    <location>
        <begin position="76"/>
        <end position="126"/>
    </location>
</feature>
<feature type="compositionally biased region" description="Polar residues" evidence="1">
    <location>
        <begin position="337"/>
        <end position="347"/>
    </location>
</feature>
<name>A0A177WJF8_BATDL</name>
<accession>A0A177WJF8</accession>
<feature type="compositionally biased region" description="Polar residues" evidence="1">
    <location>
        <begin position="76"/>
        <end position="85"/>
    </location>
</feature>
<feature type="compositionally biased region" description="Polar residues" evidence="1">
    <location>
        <begin position="98"/>
        <end position="125"/>
    </location>
</feature>